<feature type="signal peptide" evidence="1">
    <location>
        <begin position="1"/>
        <end position="22"/>
    </location>
</feature>
<name>A0A1Y2ELC8_9FUNG</name>
<gene>
    <name evidence="2" type="ORF">LY90DRAFT_700078</name>
</gene>
<dbReference type="EMBL" id="MCOG01000040">
    <property type="protein sequence ID" value="ORY72370.1"/>
    <property type="molecule type" value="Genomic_DNA"/>
</dbReference>
<proteinExistence type="predicted"/>
<dbReference type="Proteomes" id="UP000193920">
    <property type="component" value="Unassembled WGS sequence"/>
</dbReference>
<keyword evidence="3" id="KW-1185">Reference proteome</keyword>
<comment type="caution">
    <text evidence="2">The sequence shown here is derived from an EMBL/GenBank/DDBJ whole genome shotgun (WGS) entry which is preliminary data.</text>
</comment>
<organism evidence="2 3">
    <name type="scientific">Neocallimastix californiae</name>
    <dbReference type="NCBI Taxonomy" id="1754190"/>
    <lineage>
        <taxon>Eukaryota</taxon>
        <taxon>Fungi</taxon>
        <taxon>Fungi incertae sedis</taxon>
        <taxon>Chytridiomycota</taxon>
        <taxon>Chytridiomycota incertae sedis</taxon>
        <taxon>Neocallimastigomycetes</taxon>
        <taxon>Neocallimastigales</taxon>
        <taxon>Neocallimastigaceae</taxon>
        <taxon>Neocallimastix</taxon>
    </lineage>
</organism>
<dbReference type="AlphaFoldDB" id="A0A1Y2ELC8"/>
<evidence type="ECO:0000256" key="1">
    <source>
        <dbReference type="SAM" id="SignalP"/>
    </source>
</evidence>
<protein>
    <submittedName>
        <fullName evidence="2">Uncharacterized protein</fullName>
    </submittedName>
</protein>
<evidence type="ECO:0000313" key="2">
    <source>
        <dbReference type="EMBL" id="ORY72370.1"/>
    </source>
</evidence>
<feature type="chain" id="PRO_5010987911" evidence="1">
    <location>
        <begin position="23"/>
        <end position="222"/>
    </location>
</feature>
<sequence length="222" mass="24096">MKTLNFLFVMAICLMAISHVSATYYIIKTFENYSSKSTKGKEGDLKEKGLKRVECFAGLIGSKVNKPDAIFYKADGTDKTGAIKTVNSRRNTAQALQEKIGVEAQEISGDDAQLANIKTTLLDANKINNAIFVWSDKEKATKLATALGATNAPAEFAKENYGYIWAIDGTSLKEVTMDCEGLENTETKNEDGKDSQSSGAVSVRYSVMTVAAAIIASLYLLF</sequence>
<reference evidence="2 3" key="1">
    <citation type="submission" date="2016-08" db="EMBL/GenBank/DDBJ databases">
        <title>A Parts List for Fungal Cellulosomes Revealed by Comparative Genomics.</title>
        <authorList>
            <consortium name="DOE Joint Genome Institute"/>
            <person name="Haitjema C.H."/>
            <person name="Gilmore S.P."/>
            <person name="Henske J.K."/>
            <person name="Solomon K.V."/>
            <person name="De Groot R."/>
            <person name="Kuo A."/>
            <person name="Mondo S.J."/>
            <person name="Salamov A.A."/>
            <person name="Labutti K."/>
            <person name="Zhao Z."/>
            <person name="Chiniquy J."/>
            <person name="Barry K."/>
            <person name="Brewer H.M."/>
            <person name="Purvine S.O."/>
            <person name="Wright A.T."/>
            <person name="Boxma B."/>
            <person name="Van Alen T."/>
            <person name="Hackstein J.H."/>
            <person name="Baker S.E."/>
            <person name="Grigoriev I.V."/>
            <person name="O'Malley M.A."/>
        </authorList>
    </citation>
    <scope>NUCLEOTIDE SEQUENCE [LARGE SCALE GENOMIC DNA]</scope>
    <source>
        <strain evidence="2 3">G1</strain>
    </source>
</reference>
<keyword evidence="1" id="KW-0732">Signal</keyword>
<accession>A0A1Y2ELC8</accession>
<evidence type="ECO:0000313" key="3">
    <source>
        <dbReference type="Proteomes" id="UP000193920"/>
    </source>
</evidence>